<evidence type="ECO:0000256" key="4">
    <source>
        <dbReference type="ARBA" id="ARBA00022729"/>
    </source>
</evidence>
<gene>
    <name evidence="12" type="ORF">CYFUS_004045</name>
</gene>
<dbReference type="RefSeq" id="WP_095986762.1">
    <property type="nucleotide sequence ID" value="NZ_CP022098.1"/>
</dbReference>
<feature type="chain" id="PRO_5012332057" description="glucan endo-1,3-beta-D-glucosidase" evidence="9">
    <location>
        <begin position="27"/>
        <end position="399"/>
    </location>
</feature>
<protein>
    <recommendedName>
        <fullName evidence="3">glucan endo-1,3-beta-D-glucosidase</fullName>
        <ecNumber evidence="3">3.2.1.39</ecNumber>
    </recommendedName>
</protein>
<proteinExistence type="inferred from homology"/>
<dbReference type="PANTHER" id="PTHR31737:SF2">
    <property type="entry name" value="PROTEIN TOS1"/>
    <property type="match status" value="1"/>
</dbReference>
<name>A0A250J4Y8_9BACT</name>
<dbReference type="EMBL" id="CP022098">
    <property type="protein sequence ID" value="ATB38610.1"/>
    <property type="molecule type" value="Genomic_DNA"/>
</dbReference>
<accession>A0A250J4Y8</accession>
<evidence type="ECO:0000256" key="2">
    <source>
        <dbReference type="ARBA" id="ARBA00006055"/>
    </source>
</evidence>
<evidence type="ECO:0000256" key="6">
    <source>
        <dbReference type="ARBA" id="ARBA00023295"/>
    </source>
</evidence>
<feature type="domain" description="Cell wall protein YJL171C/Tos1 C-terminal" evidence="10">
    <location>
        <begin position="161"/>
        <end position="388"/>
    </location>
</feature>
<dbReference type="Proteomes" id="UP000217257">
    <property type="component" value="Chromosome"/>
</dbReference>
<evidence type="ECO:0000256" key="9">
    <source>
        <dbReference type="SAM" id="SignalP"/>
    </source>
</evidence>
<evidence type="ECO:0000256" key="1">
    <source>
        <dbReference type="ARBA" id="ARBA00000382"/>
    </source>
</evidence>
<dbReference type="GO" id="GO:0071555">
    <property type="term" value="P:cell wall organization"/>
    <property type="evidence" value="ECO:0007669"/>
    <property type="project" value="UniProtKB-KW"/>
</dbReference>
<organism evidence="12 13">
    <name type="scientific">Cystobacter fuscus</name>
    <dbReference type="NCBI Taxonomy" id="43"/>
    <lineage>
        <taxon>Bacteria</taxon>
        <taxon>Pseudomonadati</taxon>
        <taxon>Myxococcota</taxon>
        <taxon>Myxococcia</taxon>
        <taxon>Myxococcales</taxon>
        <taxon>Cystobacterineae</taxon>
        <taxon>Archangiaceae</taxon>
        <taxon>Cystobacter</taxon>
    </lineage>
</organism>
<evidence type="ECO:0000256" key="8">
    <source>
        <dbReference type="SAM" id="MobiDB-lite"/>
    </source>
</evidence>
<dbReference type="PANTHER" id="PTHR31737">
    <property type="entry name" value="PROTEIN TOS1"/>
    <property type="match status" value="1"/>
</dbReference>
<dbReference type="GO" id="GO:0042973">
    <property type="term" value="F:glucan endo-1,3-beta-D-glucosidase activity"/>
    <property type="evidence" value="ECO:0007669"/>
    <property type="project" value="UniProtKB-EC"/>
</dbReference>
<keyword evidence="4 9" id="KW-0732">Signal</keyword>
<keyword evidence="7" id="KW-0961">Cell wall biogenesis/degradation</keyword>
<dbReference type="InterPro" id="IPR018807">
    <property type="entry name" value="YJL171C/Tos1_N"/>
</dbReference>
<dbReference type="Gene3D" id="2.60.120.200">
    <property type="match status" value="1"/>
</dbReference>
<feature type="compositionally biased region" description="Gly residues" evidence="8">
    <location>
        <begin position="47"/>
        <end position="56"/>
    </location>
</feature>
<comment type="similarity">
    <text evidence="2">Belongs to the PGA52 family.</text>
</comment>
<dbReference type="Pfam" id="PF10290">
    <property type="entry name" value="YJL171C_Tos1_N"/>
    <property type="match status" value="1"/>
</dbReference>
<evidence type="ECO:0000256" key="7">
    <source>
        <dbReference type="ARBA" id="ARBA00023316"/>
    </source>
</evidence>
<dbReference type="EC" id="3.2.1.39" evidence="3"/>
<evidence type="ECO:0000256" key="3">
    <source>
        <dbReference type="ARBA" id="ARBA00012780"/>
    </source>
</evidence>
<evidence type="ECO:0000313" key="13">
    <source>
        <dbReference type="Proteomes" id="UP000217257"/>
    </source>
</evidence>
<feature type="signal peptide" evidence="9">
    <location>
        <begin position="1"/>
        <end position="26"/>
    </location>
</feature>
<feature type="domain" description="Cell wall protein YJL171C/Tos1 N-terminal" evidence="11">
    <location>
        <begin position="93"/>
        <end position="157"/>
    </location>
</feature>
<dbReference type="AlphaFoldDB" id="A0A250J4Y8"/>
<evidence type="ECO:0000259" key="11">
    <source>
        <dbReference type="Pfam" id="PF10290"/>
    </source>
</evidence>
<dbReference type="Pfam" id="PF10287">
    <property type="entry name" value="YJL171C_Tos1_C"/>
    <property type="match status" value="1"/>
</dbReference>
<feature type="region of interest" description="Disordered" evidence="8">
    <location>
        <begin position="29"/>
        <end position="67"/>
    </location>
</feature>
<dbReference type="KEGG" id="cfus:CYFUS_004045"/>
<keyword evidence="5" id="KW-0378">Hydrolase</keyword>
<keyword evidence="6" id="KW-0326">Glycosidase</keyword>
<evidence type="ECO:0000313" key="12">
    <source>
        <dbReference type="EMBL" id="ATB38610.1"/>
    </source>
</evidence>
<dbReference type="PROSITE" id="PS51257">
    <property type="entry name" value="PROKAR_LIPOPROTEIN"/>
    <property type="match status" value="1"/>
</dbReference>
<comment type="catalytic activity">
    <reaction evidence="1">
        <text>Hydrolysis of (1-&gt;3)-beta-D-glucosidic linkages in (1-&gt;3)-beta-D-glucans.</text>
        <dbReference type="EC" id="3.2.1.39"/>
    </reaction>
</comment>
<evidence type="ECO:0000259" key="10">
    <source>
        <dbReference type="Pfam" id="PF10287"/>
    </source>
</evidence>
<evidence type="ECO:0000256" key="5">
    <source>
        <dbReference type="ARBA" id="ARBA00022801"/>
    </source>
</evidence>
<reference evidence="12 13" key="1">
    <citation type="submission" date="2017-06" db="EMBL/GenBank/DDBJ databases">
        <title>Sequencing and comparative analysis of myxobacterial genomes.</title>
        <authorList>
            <person name="Rupp O."/>
            <person name="Goesmann A."/>
            <person name="Sogaard-Andersen L."/>
        </authorList>
    </citation>
    <scope>NUCLEOTIDE SEQUENCE [LARGE SCALE GENOMIC DNA]</scope>
    <source>
        <strain evidence="12 13">DSM 52655</strain>
    </source>
</reference>
<dbReference type="InterPro" id="IPR018805">
    <property type="entry name" value="YJL171C/Tos1_C"/>
</dbReference>
<sequence>MKNPWMKRGPWLAPLALCVLLGTACGNTQTSEEPGSGQTGTDHPSEGSGGGGGGGDQPIQASDCAAGQAAALEDLGDDLPEGTGTPVTTMSILNVGGTGSYQRVTNMLPGVWGQPCPSNACQKADTPVSGPLAPFNEEMTVNFRGPMELYDIAVYQPGASAWNRVSSWNRCGSTNLTFFNNLGGGDVSGEWTVCGGNSQSYASADGKTAAKAPTRFNGTLANRTELNILSDKACVGTGDSSECGFYRGVTRHGWGGAKIFAIRARMPRYTEPKTQYYDDVPAIWMLNARVVRTAQYGCNCRGMGSPGGCGELDVAEVIHGENPLYATSTIYSFEGATGSGSKYFQRPVKESATFIVIFDASGKIQMLRLAADAFNFGDTVSNTTVSEWLARTGLKMSLP</sequence>